<dbReference type="OrthoDB" id="1118849at2"/>
<dbReference type="Gene3D" id="3.30.70.2970">
    <property type="entry name" value="Protein of unknown function (DUF541), domain 2"/>
    <property type="match status" value="1"/>
</dbReference>
<dbReference type="Gene3D" id="3.30.110.170">
    <property type="entry name" value="Protein of unknown function (DUF541), domain 1"/>
    <property type="match status" value="1"/>
</dbReference>
<feature type="chain" id="PRO_5018034676" evidence="1">
    <location>
        <begin position="22"/>
        <end position="231"/>
    </location>
</feature>
<keyword evidence="1" id="KW-0732">Signal</keyword>
<evidence type="ECO:0000313" key="3">
    <source>
        <dbReference type="Proteomes" id="UP000267223"/>
    </source>
</evidence>
<accession>A0A3M9NQH8</accession>
<reference evidence="2 3" key="1">
    <citation type="submission" date="2018-11" db="EMBL/GenBank/DDBJ databases">
        <title>Draft genome sequence of Ferruginibacter sp. BO-59.</title>
        <authorList>
            <person name="Im W.T."/>
        </authorList>
    </citation>
    <scope>NUCLEOTIDE SEQUENCE [LARGE SCALE GENOMIC DNA]</scope>
    <source>
        <strain evidence="2 3">BO-59</strain>
    </source>
</reference>
<keyword evidence="3" id="KW-1185">Reference proteome</keyword>
<dbReference type="Proteomes" id="UP000267223">
    <property type="component" value="Unassembled WGS sequence"/>
</dbReference>
<dbReference type="AlphaFoldDB" id="A0A3M9NQH8"/>
<feature type="signal peptide" evidence="1">
    <location>
        <begin position="1"/>
        <end position="21"/>
    </location>
</feature>
<gene>
    <name evidence="2" type="ORF">EFY79_01870</name>
</gene>
<dbReference type="Pfam" id="PF04402">
    <property type="entry name" value="SIMPL"/>
    <property type="match status" value="1"/>
</dbReference>
<dbReference type="InterPro" id="IPR007497">
    <property type="entry name" value="SIMPL/DUF541"/>
</dbReference>
<evidence type="ECO:0000313" key="2">
    <source>
        <dbReference type="EMBL" id="RNI40072.1"/>
    </source>
</evidence>
<sequence>MKQINLTLFFVALVFAGQAQMKSFIDQPYVEVAGSADTLVTPDEIYIKINISEKDTKNKTSVEELERKMFDALKAMGIDVEKNLTTSDLSSNFKTYFLKSKDIMKSKDYMLKVKDAVTATKVFIKLEDLGISNSSIDHVDYSKMEEMKNIMRTKAIENAKLRAIALTKPLQQGIGPAIFISDNEVYPIRPLAREAKLNLYQASDSAEALPQIDFEKIEVSSNVNAKFILKP</sequence>
<dbReference type="InterPro" id="IPR052022">
    <property type="entry name" value="26kDa_periplasmic_antigen"/>
</dbReference>
<comment type="caution">
    <text evidence="2">The sequence shown here is derived from an EMBL/GenBank/DDBJ whole genome shotgun (WGS) entry which is preliminary data.</text>
</comment>
<dbReference type="EMBL" id="RJJR01000001">
    <property type="protein sequence ID" value="RNI40072.1"/>
    <property type="molecule type" value="Genomic_DNA"/>
</dbReference>
<dbReference type="GO" id="GO:0006974">
    <property type="term" value="P:DNA damage response"/>
    <property type="evidence" value="ECO:0007669"/>
    <property type="project" value="TreeGrafter"/>
</dbReference>
<dbReference type="PANTHER" id="PTHR34387:SF2">
    <property type="entry name" value="SLR1258 PROTEIN"/>
    <property type="match status" value="1"/>
</dbReference>
<name>A0A3M9NQH8_9BACT</name>
<dbReference type="PANTHER" id="PTHR34387">
    <property type="entry name" value="SLR1258 PROTEIN"/>
    <property type="match status" value="1"/>
</dbReference>
<protein>
    <submittedName>
        <fullName evidence="2">DUF541 domain-containing protein</fullName>
    </submittedName>
</protein>
<dbReference type="RefSeq" id="WP_123118962.1">
    <property type="nucleotide sequence ID" value="NZ_RJJR01000001.1"/>
</dbReference>
<organism evidence="2 3">
    <name type="scientific">Hanamia caeni</name>
    <dbReference type="NCBI Taxonomy" id="2294116"/>
    <lineage>
        <taxon>Bacteria</taxon>
        <taxon>Pseudomonadati</taxon>
        <taxon>Bacteroidota</taxon>
        <taxon>Chitinophagia</taxon>
        <taxon>Chitinophagales</taxon>
        <taxon>Chitinophagaceae</taxon>
        <taxon>Hanamia</taxon>
    </lineage>
</organism>
<proteinExistence type="predicted"/>
<evidence type="ECO:0000256" key="1">
    <source>
        <dbReference type="SAM" id="SignalP"/>
    </source>
</evidence>